<name>A0A433Y4Q1_9BACL</name>
<dbReference type="OrthoDB" id="2657109at2"/>
<evidence type="ECO:0000313" key="2">
    <source>
        <dbReference type="Proteomes" id="UP000279446"/>
    </source>
</evidence>
<dbReference type="AlphaFoldDB" id="A0A433Y4Q1"/>
<gene>
    <name evidence="1" type="ORF">EJP82_20910</name>
</gene>
<dbReference type="EMBL" id="RZNY01000021">
    <property type="protein sequence ID" value="RUT43277.1"/>
    <property type="molecule type" value="Genomic_DNA"/>
</dbReference>
<dbReference type="RefSeq" id="WP_127194000.1">
    <property type="nucleotide sequence ID" value="NZ_RZNY01000021.1"/>
</dbReference>
<evidence type="ECO:0000313" key="1">
    <source>
        <dbReference type="EMBL" id="RUT43277.1"/>
    </source>
</evidence>
<keyword evidence="2" id="KW-1185">Reference proteome</keyword>
<organism evidence="1 2">
    <name type="scientific">Paenibacillus anaericanus</name>
    <dbReference type="NCBI Taxonomy" id="170367"/>
    <lineage>
        <taxon>Bacteria</taxon>
        <taxon>Bacillati</taxon>
        <taxon>Bacillota</taxon>
        <taxon>Bacilli</taxon>
        <taxon>Bacillales</taxon>
        <taxon>Paenibacillaceae</taxon>
        <taxon>Paenibacillus</taxon>
    </lineage>
</organism>
<sequence length="173" mass="19561">MKKIVLLLTGIIIISNAIWSYVYFKEINKASNSGIQVYNLNGTGEIWDVINYKIIVSPTKIQRGNGRLVYKGDSKNIENSTYYKYEIKEINIDDKYGTVFVNEASSKGGPVSILSNLNDTGSIIGEFSYDELKKDKQNYESTTITITWNDNEGRLHSETVNLDIDSEIVLNDE</sequence>
<accession>A0A433Y4Q1</accession>
<proteinExistence type="predicted"/>
<protein>
    <submittedName>
        <fullName evidence="1">Uncharacterized protein</fullName>
    </submittedName>
</protein>
<dbReference type="Proteomes" id="UP000279446">
    <property type="component" value="Unassembled WGS sequence"/>
</dbReference>
<reference evidence="1 2" key="1">
    <citation type="submission" date="2018-12" db="EMBL/GenBank/DDBJ databases">
        <authorList>
            <person name="Sun L."/>
            <person name="Chen Z."/>
        </authorList>
    </citation>
    <scope>NUCLEOTIDE SEQUENCE [LARGE SCALE GENOMIC DNA]</scope>
    <source>
        <strain evidence="1 2">DSM 15890</strain>
    </source>
</reference>
<comment type="caution">
    <text evidence="1">The sequence shown here is derived from an EMBL/GenBank/DDBJ whole genome shotgun (WGS) entry which is preliminary data.</text>
</comment>